<dbReference type="CDD" id="cd00093">
    <property type="entry name" value="HTH_XRE"/>
    <property type="match status" value="1"/>
</dbReference>
<dbReference type="PROSITE" id="PS50943">
    <property type="entry name" value="HTH_CROC1"/>
    <property type="match status" value="1"/>
</dbReference>
<organism evidence="3 4">
    <name type="scientific">Clostridium botulinum CFSAN001627</name>
    <dbReference type="NCBI Taxonomy" id="1232189"/>
    <lineage>
        <taxon>Bacteria</taxon>
        <taxon>Bacillati</taxon>
        <taxon>Bacillota</taxon>
        <taxon>Clostridia</taxon>
        <taxon>Eubacteriales</taxon>
        <taxon>Clostridiaceae</taxon>
        <taxon>Clostridium</taxon>
    </lineage>
</organism>
<dbReference type="GO" id="GO:0005829">
    <property type="term" value="C:cytosol"/>
    <property type="evidence" value="ECO:0007669"/>
    <property type="project" value="TreeGrafter"/>
</dbReference>
<dbReference type="Pfam" id="PF01381">
    <property type="entry name" value="HTH_3"/>
    <property type="match status" value="1"/>
</dbReference>
<dbReference type="SMART" id="SM00530">
    <property type="entry name" value="HTH_XRE"/>
    <property type="match status" value="1"/>
</dbReference>
<evidence type="ECO:0000259" key="2">
    <source>
        <dbReference type="PROSITE" id="PS50943"/>
    </source>
</evidence>
<evidence type="ECO:0000256" key="1">
    <source>
        <dbReference type="ARBA" id="ARBA00023125"/>
    </source>
</evidence>
<dbReference type="InterPro" id="IPR010982">
    <property type="entry name" value="Lambda_DNA-bd_dom_sf"/>
</dbReference>
<gene>
    <name evidence="3" type="ORF">CFSAN001627_03460</name>
</gene>
<sequence>MKRNEYKKQLGERIKKRRKELGMTLEEVAREANYSKSFLCDVENGRSAMSTANLSLTAQVLKVPMEYLLYEEDLKNNEDTIVQTIEKDGVNYEILLSKFVFPNGLTYSEMEDKIKMLEKLQEIINNK</sequence>
<feature type="domain" description="HTH cro/C1-type" evidence="2">
    <location>
        <begin position="14"/>
        <end position="68"/>
    </location>
</feature>
<dbReference type="SUPFAM" id="SSF47413">
    <property type="entry name" value="lambda repressor-like DNA-binding domains"/>
    <property type="match status" value="1"/>
</dbReference>
<dbReference type="GO" id="GO:0003677">
    <property type="term" value="F:DNA binding"/>
    <property type="evidence" value="ECO:0007669"/>
    <property type="project" value="UniProtKB-KW"/>
</dbReference>
<dbReference type="PATRIC" id="fig|1232189.3.peg.559"/>
<dbReference type="EMBL" id="AMXI01000197">
    <property type="protein sequence ID" value="EKN42943.1"/>
    <property type="molecule type" value="Genomic_DNA"/>
</dbReference>
<name>M1ZZ64_CLOBO</name>
<dbReference type="Proteomes" id="UP000011944">
    <property type="component" value="Unassembled WGS sequence"/>
</dbReference>
<dbReference type="PANTHER" id="PTHR46797:SF1">
    <property type="entry name" value="METHYLPHOSPHONATE SYNTHASE"/>
    <property type="match status" value="1"/>
</dbReference>
<evidence type="ECO:0000313" key="4">
    <source>
        <dbReference type="Proteomes" id="UP000011944"/>
    </source>
</evidence>
<dbReference type="GO" id="GO:0003700">
    <property type="term" value="F:DNA-binding transcription factor activity"/>
    <property type="evidence" value="ECO:0007669"/>
    <property type="project" value="TreeGrafter"/>
</dbReference>
<reference evidence="3 4" key="2">
    <citation type="submission" date="2013-03" db="EMBL/GenBank/DDBJ databases">
        <title>Diversity in Clostridium botulinum.</title>
        <authorList>
            <person name="Timme R.E."/>
            <person name="Allard M."/>
            <person name="Luo Y."/>
            <person name="Strain E."/>
            <person name="Gonzalez-Escalona N."/>
            <person name="Brown E."/>
        </authorList>
    </citation>
    <scope>NUCLEOTIDE SEQUENCE [LARGE SCALE GENOMIC DNA]</scope>
    <source>
        <strain evidence="3 4">CFSAN001627</strain>
    </source>
</reference>
<comment type="caution">
    <text evidence="3">The sequence shown here is derived from an EMBL/GenBank/DDBJ whole genome shotgun (WGS) entry which is preliminary data.</text>
</comment>
<dbReference type="AlphaFoldDB" id="M1ZZ64"/>
<dbReference type="InterPro" id="IPR050807">
    <property type="entry name" value="TransReg_Diox_bact_type"/>
</dbReference>
<dbReference type="Gene3D" id="1.10.260.40">
    <property type="entry name" value="lambda repressor-like DNA-binding domains"/>
    <property type="match status" value="1"/>
</dbReference>
<keyword evidence="1" id="KW-0238">DNA-binding</keyword>
<accession>M1ZZ64</accession>
<proteinExistence type="predicted"/>
<dbReference type="InterPro" id="IPR001387">
    <property type="entry name" value="Cro/C1-type_HTH"/>
</dbReference>
<dbReference type="PANTHER" id="PTHR46797">
    <property type="entry name" value="HTH-TYPE TRANSCRIPTIONAL REGULATOR"/>
    <property type="match status" value="1"/>
</dbReference>
<evidence type="ECO:0000313" key="3">
    <source>
        <dbReference type="EMBL" id="EKN42943.1"/>
    </source>
</evidence>
<protein>
    <submittedName>
        <fullName evidence="3">MerR family transcriptional regulator</fullName>
    </submittedName>
</protein>
<reference evidence="3 4" key="1">
    <citation type="submission" date="2012-10" db="EMBL/GenBank/DDBJ databases">
        <authorList>
            <person name="Strain E.A."/>
            <person name="Brown E."/>
            <person name="Allard M.W."/>
            <person name="Gonzalez-Escalona N."/>
            <person name="Timme R."/>
        </authorList>
    </citation>
    <scope>NUCLEOTIDE SEQUENCE [LARGE SCALE GENOMIC DNA]</scope>
    <source>
        <strain evidence="3 4">CFSAN001627</strain>
    </source>
</reference>